<protein>
    <submittedName>
        <fullName evidence="1">Uncharacterized protein</fullName>
    </submittedName>
</protein>
<sequence>MALFSLWATDQKRSRYETWIRSADGKITQLPVVSGSCIPPQTQSQGFSTPPLACLHYSPLPSYLRTDTSGYSSSTHDTETGALAESEFGSINAQIQIYTHDGPSNIHFGVVNSGSNSDPKCKVAKLGHMSKTFEWMKVKRNQPRTAKIHIGCGVRTSGVCMESGVRDNLTIPSDGDDLTAIGAPRTNFTNKQLTDLEKEFHFNKYLTRARRVEIASTLELSETQVKIWFQNRRMKQKKLTREGLLAFTPPASRNSNSLDTCPSP</sequence>
<evidence type="ECO:0000313" key="2">
    <source>
        <dbReference type="Proteomes" id="UP001157502"/>
    </source>
</evidence>
<evidence type="ECO:0000313" key="1">
    <source>
        <dbReference type="EMBL" id="KAJ8017009.1"/>
    </source>
</evidence>
<accession>A0ACC2HLT6</accession>
<keyword evidence="2" id="KW-1185">Reference proteome</keyword>
<organism evidence="1 2">
    <name type="scientific">Dallia pectoralis</name>
    <name type="common">Alaska blackfish</name>
    <dbReference type="NCBI Taxonomy" id="75939"/>
    <lineage>
        <taxon>Eukaryota</taxon>
        <taxon>Metazoa</taxon>
        <taxon>Chordata</taxon>
        <taxon>Craniata</taxon>
        <taxon>Vertebrata</taxon>
        <taxon>Euteleostomi</taxon>
        <taxon>Actinopterygii</taxon>
        <taxon>Neopterygii</taxon>
        <taxon>Teleostei</taxon>
        <taxon>Protacanthopterygii</taxon>
        <taxon>Esociformes</taxon>
        <taxon>Umbridae</taxon>
        <taxon>Dallia</taxon>
    </lineage>
</organism>
<reference evidence="1" key="1">
    <citation type="submission" date="2021-05" db="EMBL/GenBank/DDBJ databases">
        <authorList>
            <person name="Pan Q."/>
            <person name="Jouanno E."/>
            <person name="Zahm M."/>
            <person name="Klopp C."/>
            <person name="Cabau C."/>
            <person name="Louis A."/>
            <person name="Berthelot C."/>
            <person name="Parey E."/>
            <person name="Roest Crollius H."/>
            <person name="Montfort J."/>
            <person name="Robinson-Rechavi M."/>
            <person name="Bouchez O."/>
            <person name="Lampietro C."/>
            <person name="Lopez Roques C."/>
            <person name="Donnadieu C."/>
            <person name="Postlethwait J."/>
            <person name="Bobe J."/>
            <person name="Dillon D."/>
            <person name="Chandos A."/>
            <person name="von Hippel F."/>
            <person name="Guiguen Y."/>
        </authorList>
    </citation>
    <scope>NUCLEOTIDE SEQUENCE</scope>
    <source>
        <strain evidence="1">YG-Jan2019</strain>
    </source>
</reference>
<comment type="caution">
    <text evidence="1">The sequence shown here is derived from an EMBL/GenBank/DDBJ whole genome shotgun (WGS) entry which is preliminary data.</text>
</comment>
<dbReference type="Proteomes" id="UP001157502">
    <property type="component" value="Chromosome 1"/>
</dbReference>
<dbReference type="EMBL" id="CM055728">
    <property type="protein sequence ID" value="KAJ8017009.1"/>
    <property type="molecule type" value="Genomic_DNA"/>
</dbReference>
<proteinExistence type="predicted"/>
<gene>
    <name evidence="1" type="ORF">DPEC_G00013310</name>
</gene>
<name>A0ACC2HLT6_DALPE</name>